<reference evidence="9 10" key="1">
    <citation type="journal article" date="2009" name="Stand. Genomic Sci.">
        <title>Complete genome sequence of Beutenbergia cavernae type strain (HKI 0122).</title>
        <authorList>
            <person name="Land M."/>
            <person name="Pukall R."/>
            <person name="Abt B."/>
            <person name="Goker M."/>
            <person name="Rohde M."/>
            <person name="Glavina Del Rio T."/>
            <person name="Tice H."/>
            <person name="Copeland A."/>
            <person name="Cheng J.F."/>
            <person name="Lucas S."/>
            <person name="Chen F."/>
            <person name="Nolan M."/>
            <person name="Bruce D."/>
            <person name="Goodwin L."/>
            <person name="Pitluck S."/>
            <person name="Ivanova N."/>
            <person name="Mavromatis K."/>
            <person name="Ovchinnikova G."/>
            <person name="Pati A."/>
            <person name="Chen A."/>
            <person name="Palaniappan K."/>
            <person name="Hauser L."/>
            <person name="Chang Y.J."/>
            <person name="Jefferies C.C."/>
            <person name="Saunders E."/>
            <person name="Brettin T."/>
            <person name="Detter J.C."/>
            <person name="Han C."/>
            <person name="Chain P."/>
            <person name="Bristow J."/>
            <person name="Eisen J.A."/>
            <person name="Markowitz V."/>
            <person name="Hugenholtz P."/>
            <person name="Kyrpides N.C."/>
            <person name="Klenk H.P."/>
            <person name="Lapidus A."/>
        </authorList>
    </citation>
    <scope>NUCLEOTIDE SEQUENCE [LARGE SCALE GENOMIC DNA]</scope>
    <source>
        <strain evidence="10">ATCC BAA-8 / DSM 12333 / NBRC 16432</strain>
    </source>
</reference>
<protein>
    <submittedName>
        <fullName evidence="9">Transcriptional regulator, MerR family</fullName>
    </submittedName>
</protein>
<evidence type="ECO:0000256" key="7">
    <source>
        <dbReference type="ARBA" id="ARBA00023163"/>
    </source>
</evidence>
<dbReference type="Gene3D" id="1.10.1660.10">
    <property type="match status" value="1"/>
</dbReference>
<dbReference type="EMBL" id="CP001618">
    <property type="protein sequence ID" value="ACQ78999.1"/>
    <property type="molecule type" value="Genomic_DNA"/>
</dbReference>
<dbReference type="HOGENOM" id="CLU_060077_5_1_11"/>
<gene>
    <name evidence="9" type="ordered locus">Bcav_0738</name>
</gene>
<evidence type="ECO:0000256" key="4">
    <source>
        <dbReference type="ARBA" id="ARBA00023014"/>
    </source>
</evidence>
<dbReference type="STRING" id="471853.Bcav_0738"/>
<dbReference type="GO" id="GO:0051537">
    <property type="term" value="F:2 iron, 2 sulfur cluster binding"/>
    <property type="evidence" value="ECO:0007669"/>
    <property type="project" value="UniProtKB-KW"/>
</dbReference>
<keyword evidence="7" id="KW-0804">Transcription</keyword>
<organism evidence="9 10">
    <name type="scientific">Beutenbergia cavernae (strain ATCC BAA-8 / DSM 12333 / CCUG 43141 / JCM 11478 / NBRC 16432 / NCIMB 13614 / HKI 0122)</name>
    <dbReference type="NCBI Taxonomy" id="471853"/>
    <lineage>
        <taxon>Bacteria</taxon>
        <taxon>Bacillati</taxon>
        <taxon>Actinomycetota</taxon>
        <taxon>Actinomycetes</taxon>
        <taxon>Micrococcales</taxon>
        <taxon>Beutenbergiaceae</taxon>
        <taxon>Beutenbergia</taxon>
    </lineage>
</organism>
<evidence type="ECO:0000259" key="8">
    <source>
        <dbReference type="PROSITE" id="PS50937"/>
    </source>
</evidence>
<dbReference type="PANTHER" id="PTHR30204">
    <property type="entry name" value="REDOX-CYCLING DRUG-SENSING TRANSCRIPTIONAL ACTIVATOR SOXR"/>
    <property type="match status" value="1"/>
</dbReference>
<dbReference type="InterPro" id="IPR015358">
    <property type="entry name" value="Tscrpt_reg_MerR_DNA-bd"/>
</dbReference>
<proteinExistence type="predicted"/>
<dbReference type="eggNOG" id="COG0789">
    <property type="taxonomic scope" value="Bacteria"/>
</dbReference>
<dbReference type="SMART" id="SM00422">
    <property type="entry name" value="HTH_MERR"/>
    <property type="match status" value="1"/>
</dbReference>
<dbReference type="PRINTS" id="PR00040">
    <property type="entry name" value="HTHMERR"/>
</dbReference>
<dbReference type="InterPro" id="IPR010211">
    <property type="entry name" value="Redox-sen_tscrpt-act_SoxR"/>
</dbReference>
<keyword evidence="1" id="KW-0001">2Fe-2S</keyword>
<keyword evidence="5" id="KW-0805">Transcription regulation</keyword>
<dbReference type="GO" id="GO:0003677">
    <property type="term" value="F:DNA binding"/>
    <property type="evidence" value="ECO:0007669"/>
    <property type="project" value="UniProtKB-KW"/>
</dbReference>
<dbReference type="RefSeq" id="WP_012725779.1">
    <property type="nucleotide sequence ID" value="NC_012669.1"/>
</dbReference>
<dbReference type="AlphaFoldDB" id="C5BYP1"/>
<dbReference type="GO" id="GO:0006979">
    <property type="term" value="P:response to oxidative stress"/>
    <property type="evidence" value="ECO:0007669"/>
    <property type="project" value="InterPro"/>
</dbReference>
<dbReference type="InterPro" id="IPR009061">
    <property type="entry name" value="DNA-bd_dom_put_sf"/>
</dbReference>
<keyword evidence="4" id="KW-0411">Iron-sulfur</keyword>
<dbReference type="GO" id="GO:0046872">
    <property type="term" value="F:metal ion binding"/>
    <property type="evidence" value="ECO:0007669"/>
    <property type="project" value="UniProtKB-KW"/>
</dbReference>
<dbReference type="CDD" id="cd01110">
    <property type="entry name" value="HTH_SoxR"/>
    <property type="match status" value="1"/>
</dbReference>
<evidence type="ECO:0000256" key="2">
    <source>
        <dbReference type="ARBA" id="ARBA00022723"/>
    </source>
</evidence>
<accession>C5BYP1</accession>
<dbReference type="SUPFAM" id="SSF46955">
    <property type="entry name" value="Putative DNA-binding domain"/>
    <property type="match status" value="1"/>
</dbReference>
<keyword evidence="6" id="KW-0238">DNA-binding</keyword>
<sequence length="160" mass="18142">MPEDDAVARHRELRHHDISVGELSRRSGVAVSALHFYESRGLIHAERTAGNQRRYHRSTLRRVAFIRISQRVGLSLARIAEALADLPEDRAPTKRDWERLSRHWRSDLDARIEQLQRLRDDLTDCIGCGCLSLGSCALANRADELGQEGPGARRIDVELT</sequence>
<dbReference type="Proteomes" id="UP000007962">
    <property type="component" value="Chromosome"/>
</dbReference>
<keyword evidence="3" id="KW-0408">Iron</keyword>
<dbReference type="Pfam" id="PF00376">
    <property type="entry name" value="MerR"/>
    <property type="match status" value="1"/>
</dbReference>
<dbReference type="NCBIfam" id="TIGR01950">
    <property type="entry name" value="SoxR"/>
    <property type="match status" value="1"/>
</dbReference>
<dbReference type="GO" id="GO:0003700">
    <property type="term" value="F:DNA-binding transcription factor activity"/>
    <property type="evidence" value="ECO:0007669"/>
    <property type="project" value="InterPro"/>
</dbReference>
<name>C5BYP1_BEUC1</name>
<dbReference type="InterPro" id="IPR047057">
    <property type="entry name" value="MerR_fam"/>
</dbReference>
<feature type="domain" description="HTH merR-type" evidence="8">
    <location>
        <begin position="17"/>
        <end position="85"/>
    </location>
</feature>
<dbReference type="Pfam" id="PF09278">
    <property type="entry name" value="MerR-DNA-bind"/>
    <property type="match status" value="1"/>
</dbReference>
<dbReference type="PROSITE" id="PS00552">
    <property type="entry name" value="HTH_MERR_1"/>
    <property type="match status" value="1"/>
</dbReference>
<evidence type="ECO:0000256" key="6">
    <source>
        <dbReference type="ARBA" id="ARBA00023125"/>
    </source>
</evidence>
<dbReference type="KEGG" id="bcv:Bcav_0738"/>
<evidence type="ECO:0000256" key="5">
    <source>
        <dbReference type="ARBA" id="ARBA00023015"/>
    </source>
</evidence>
<keyword evidence="2" id="KW-0479">Metal-binding</keyword>
<dbReference type="InterPro" id="IPR000551">
    <property type="entry name" value="MerR-type_HTH_dom"/>
</dbReference>
<evidence type="ECO:0000313" key="9">
    <source>
        <dbReference type="EMBL" id="ACQ78999.1"/>
    </source>
</evidence>
<evidence type="ECO:0000256" key="3">
    <source>
        <dbReference type="ARBA" id="ARBA00023004"/>
    </source>
</evidence>
<keyword evidence="10" id="KW-1185">Reference proteome</keyword>
<evidence type="ECO:0000313" key="10">
    <source>
        <dbReference type="Proteomes" id="UP000007962"/>
    </source>
</evidence>
<evidence type="ECO:0000256" key="1">
    <source>
        <dbReference type="ARBA" id="ARBA00022714"/>
    </source>
</evidence>
<dbReference type="PROSITE" id="PS50937">
    <property type="entry name" value="HTH_MERR_2"/>
    <property type="match status" value="1"/>
</dbReference>
<dbReference type="PANTHER" id="PTHR30204:SF0">
    <property type="entry name" value="REDOX-SENSITIVE TRANSCRIPTIONAL ACTIVATOR SOXR"/>
    <property type="match status" value="1"/>
</dbReference>